<accession>F2IEW1</accession>
<keyword evidence="2" id="KW-1185">Reference proteome</keyword>
<name>F2IEW1_FLUTR</name>
<dbReference type="AlphaFoldDB" id="F2IEW1"/>
<dbReference type="EMBL" id="CP002542">
    <property type="protein sequence ID" value="AEA45678.1"/>
    <property type="molecule type" value="Genomic_DNA"/>
</dbReference>
<reference evidence="1 2" key="1">
    <citation type="journal article" date="2011" name="Stand. Genomic Sci.">
        <title>Complete genome sequence of the gliding freshwater bacterium Fluviicola taffensis type strain (RW262).</title>
        <authorList>
            <person name="Woyke T."/>
            <person name="Chertkov O."/>
            <person name="Lapidus A."/>
            <person name="Nolan M."/>
            <person name="Lucas S."/>
            <person name="Del Rio T.G."/>
            <person name="Tice H."/>
            <person name="Cheng J.F."/>
            <person name="Tapia R."/>
            <person name="Han C."/>
            <person name="Goodwin L."/>
            <person name="Pitluck S."/>
            <person name="Liolios K."/>
            <person name="Pagani I."/>
            <person name="Ivanova N."/>
            <person name="Huntemann M."/>
            <person name="Mavromatis K."/>
            <person name="Mikhailova N."/>
            <person name="Pati A."/>
            <person name="Chen A."/>
            <person name="Palaniappan K."/>
            <person name="Land M."/>
            <person name="Hauser L."/>
            <person name="Brambilla E.M."/>
            <person name="Rohde M."/>
            <person name="Mwirichia R."/>
            <person name="Sikorski J."/>
            <person name="Tindall B.J."/>
            <person name="Goker M."/>
            <person name="Bristow J."/>
            <person name="Eisen J.A."/>
            <person name="Markowitz V."/>
            <person name="Hugenholtz P."/>
            <person name="Klenk H.P."/>
            <person name="Kyrpides N.C."/>
        </authorList>
    </citation>
    <scope>NUCLEOTIDE SEQUENCE [LARGE SCALE GENOMIC DNA]</scope>
    <source>
        <strain evidence="2">DSM 16823 / RW262 / RW262</strain>
    </source>
</reference>
<proteinExistence type="predicted"/>
<protein>
    <submittedName>
        <fullName evidence="1">Uncharacterized protein</fullName>
    </submittedName>
</protein>
<evidence type="ECO:0000313" key="1">
    <source>
        <dbReference type="EMBL" id="AEA45678.1"/>
    </source>
</evidence>
<evidence type="ECO:0000313" key="2">
    <source>
        <dbReference type="Proteomes" id="UP000007463"/>
    </source>
</evidence>
<dbReference type="KEGG" id="fte:Fluta_3710"/>
<dbReference type="HOGENOM" id="CLU_3251897_0_0_10"/>
<dbReference type="STRING" id="755732.Fluta_3710"/>
<gene>
    <name evidence="1" type="ordered locus">Fluta_3710</name>
</gene>
<organism evidence="1 2">
    <name type="scientific">Fluviicola taffensis (strain DSM 16823 / NCIMB 13979 / RW262)</name>
    <dbReference type="NCBI Taxonomy" id="755732"/>
    <lineage>
        <taxon>Bacteria</taxon>
        <taxon>Pseudomonadati</taxon>
        <taxon>Bacteroidota</taxon>
        <taxon>Flavobacteriia</taxon>
        <taxon>Flavobacteriales</taxon>
        <taxon>Crocinitomicaceae</taxon>
        <taxon>Fluviicola</taxon>
    </lineage>
</organism>
<dbReference type="Proteomes" id="UP000007463">
    <property type="component" value="Chromosome"/>
</dbReference>
<sequence length="42" mass="4877">MAPTLKSCFETTLNLKENNFNFDVKIYLKSRAERLAANRQTV</sequence>
<reference evidence="2" key="2">
    <citation type="submission" date="2011-02" db="EMBL/GenBank/DDBJ databases">
        <title>The complete genome of Fluviicola taffensis DSM 16823.</title>
        <authorList>
            <consortium name="US DOE Joint Genome Institute (JGI-PGF)"/>
            <person name="Lucas S."/>
            <person name="Copeland A."/>
            <person name="Lapidus A."/>
            <person name="Bruce D."/>
            <person name="Goodwin L."/>
            <person name="Pitluck S."/>
            <person name="Kyrpides N."/>
            <person name="Mavromatis K."/>
            <person name="Ivanova N."/>
            <person name="Mikhailova N."/>
            <person name="Pagani I."/>
            <person name="Chertkov O."/>
            <person name="Detter J.C."/>
            <person name="Han C."/>
            <person name="Tapia R."/>
            <person name="Land M."/>
            <person name="Hauser L."/>
            <person name="Markowitz V."/>
            <person name="Cheng J.-F."/>
            <person name="Hugenholtz P."/>
            <person name="Woyke T."/>
            <person name="Wu D."/>
            <person name="Tindall B."/>
            <person name="Pomrenke H.G."/>
            <person name="Brambilla E."/>
            <person name="Klenk H.-P."/>
            <person name="Eisen J.A."/>
        </authorList>
    </citation>
    <scope>NUCLEOTIDE SEQUENCE [LARGE SCALE GENOMIC DNA]</scope>
    <source>
        <strain evidence="2">DSM 16823 / RW262 / RW262</strain>
    </source>
</reference>